<dbReference type="PANTHER" id="PTHR13084:SF6">
    <property type="entry name" value="SODIUM_POTASSIUM-TRANSPORTING ATPASE SUBUNIT BETA-1-INTERACTING PROTEIN"/>
    <property type="match status" value="1"/>
</dbReference>
<evidence type="ECO:0000256" key="3">
    <source>
        <dbReference type="ARBA" id="ARBA00022475"/>
    </source>
</evidence>
<evidence type="ECO:0000256" key="8">
    <source>
        <dbReference type="SAM" id="MobiDB-lite"/>
    </source>
</evidence>
<dbReference type="GO" id="GO:0002028">
    <property type="term" value="P:regulation of sodium ion transport"/>
    <property type="evidence" value="ECO:0007669"/>
    <property type="project" value="UniProtKB-UniRule"/>
</dbReference>
<dbReference type="GO" id="GO:0005886">
    <property type="term" value="C:plasma membrane"/>
    <property type="evidence" value="ECO:0007669"/>
    <property type="project" value="UniProtKB-SubCell"/>
</dbReference>
<evidence type="ECO:0000256" key="5">
    <source>
        <dbReference type="ARBA" id="ARBA00022989"/>
    </source>
</evidence>
<evidence type="ECO:0000256" key="1">
    <source>
        <dbReference type="ARBA" id="ARBA00004651"/>
    </source>
</evidence>
<dbReference type="Proteomes" id="UP000887566">
    <property type="component" value="Unplaced"/>
</dbReference>
<reference evidence="10" key="1">
    <citation type="submission" date="2022-11" db="UniProtKB">
        <authorList>
            <consortium name="WormBaseParasite"/>
        </authorList>
    </citation>
    <scope>IDENTIFICATION</scope>
</reference>
<feature type="compositionally biased region" description="Low complexity" evidence="8">
    <location>
        <begin position="533"/>
        <end position="548"/>
    </location>
</feature>
<protein>
    <recommendedName>
        <fullName evidence="7">Sodium/potassium-transporting ATPase subunit beta-1-interacting protein</fullName>
        <shortName evidence="7">Na(+)/K(+)-transporting ATPase subunit beta-1-interacting protein</shortName>
    </recommendedName>
</protein>
<comment type="similarity">
    <text evidence="2 7">Belongs to the NKAIN family.</text>
</comment>
<feature type="compositionally biased region" description="Basic and acidic residues" evidence="8">
    <location>
        <begin position="348"/>
        <end position="367"/>
    </location>
</feature>
<feature type="region of interest" description="Disordered" evidence="8">
    <location>
        <begin position="391"/>
        <end position="446"/>
    </location>
</feature>
<keyword evidence="4 7" id="KW-0812">Transmembrane</keyword>
<feature type="compositionally biased region" description="Basic residues" evidence="8">
    <location>
        <begin position="269"/>
        <end position="278"/>
    </location>
</feature>
<keyword evidence="6 7" id="KW-0472">Membrane</keyword>
<accession>A0A914VN72</accession>
<evidence type="ECO:0000256" key="4">
    <source>
        <dbReference type="ARBA" id="ARBA00022692"/>
    </source>
</evidence>
<keyword evidence="3 7" id="KW-1003">Cell membrane</keyword>
<organism evidence="9 10">
    <name type="scientific">Plectus sambesii</name>
    <dbReference type="NCBI Taxonomy" id="2011161"/>
    <lineage>
        <taxon>Eukaryota</taxon>
        <taxon>Metazoa</taxon>
        <taxon>Ecdysozoa</taxon>
        <taxon>Nematoda</taxon>
        <taxon>Chromadorea</taxon>
        <taxon>Plectida</taxon>
        <taxon>Plectina</taxon>
        <taxon>Plectoidea</taxon>
        <taxon>Plectidae</taxon>
        <taxon>Plectus</taxon>
    </lineage>
</organism>
<keyword evidence="5 7" id="KW-1133">Transmembrane helix</keyword>
<comment type="subcellular location">
    <subcellularLocation>
        <location evidence="1 7">Cell membrane</location>
        <topology evidence="1 7">Multi-pass membrane protein</topology>
    </subcellularLocation>
</comment>
<feature type="transmembrane region" description="Helical" evidence="7">
    <location>
        <begin position="58"/>
        <end position="85"/>
    </location>
</feature>
<evidence type="ECO:0000256" key="6">
    <source>
        <dbReference type="ARBA" id="ARBA00023136"/>
    </source>
</evidence>
<feature type="transmembrane region" description="Helical" evidence="7">
    <location>
        <begin position="32"/>
        <end position="51"/>
    </location>
</feature>
<evidence type="ECO:0000256" key="2">
    <source>
        <dbReference type="ARBA" id="ARBA00006364"/>
    </source>
</evidence>
<feature type="region of interest" description="Disordered" evidence="8">
    <location>
        <begin position="308"/>
        <end position="377"/>
    </location>
</feature>
<feature type="region of interest" description="Disordered" evidence="8">
    <location>
        <begin position="248"/>
        <end position="290"/>
    </location>
</feature>
<dbReference type="Pfam" id="PF05640">
    <property type="entry name" value="NKAIN"/>
    <property type="match status" value="1"/>
</dbReference>
<dbReference type="AlphaFoldDB" id="A0A914VN72"/>
<evidence type="ECO:0000313" key="9">
    <source>
        <dbReference type="Proteomes" id="UP000887566"/>
    </source>
</evidence>
<dbReference type="PANTHER" id="PTHR13084">
    <property type="entry name" value="T-CELL LYMPHOMA BREAKPOINT-ASSOCIATED TARGET 1-RELATED"/>
    <property type="match status" value="1"/>
</dbReference>
<keyword evidence="9" id="KW-1185">Reference proteome</keyword>
<feature type="transmembrane region" description="Helical" evidence="7">
    <location>
        <begin position="143"/>
        <end position="164"/>
    </location>
</feature>
<feature type="region of interest" description="Disordered" evidence="8">
    <location>
        <begin position="501"/>
        <end position="549"/>
    </location>
</feature>
<proteinExistence type="inferred from homology"/>
<name>A0A914VN72_9BILA</name>
<evidence type="ECO:0000313" key="10">
    <source>
        <dbReference type="WBParaSite" id="PSAMB.scaffold2260size24268.g17106.t1"/>
    </source>
</evidence>
<evidence type="ECO:0000256" key="7">
    <source>
        <dbReference type="RuleBase" id="RU368041"/>
    </source>
</evidence>
<sequence length="627" mass="70248">MCSTIRSALITLLIISLVLTIGRQVLDFIGRLWLPIFVNFLHILFVIFGLFGAIQFRLCFVTTFIIWAPACMAYNAFIGCFYMQIGDIFDRNSLYLSVGLRQSYSFWLRHTFLCTSQYNLSTGLWMQDAPCYVPYYVIETGQAIVHGLVVLLAFFAAFCFLCKFNRKTVDSNMYSNSLTRRSKQPTITVEFSDPTARGQQSRVSALPNGGAKHASGYQSDNYDLSSGYMNSSFEDSPTMRQVQNGFVPSLDNNGRLVQGPPAGGYQRRISAKRRTKRQSSREGDIDSDIYTEGSRLGSVRDDYSAATTVELNSGRRRSRSNSRVDLGRPDQRTRSVSPIRRAPSTSRMETDGQSDHREFARLSERRPRSSSVKAKPFKQYVPDAVARMASPHRLAHPSRSIDALHVPPMRDDRRLSSTEVRGLRNSTDSALNGPAKHRGRKPPPNLTSLVSFDPKSNTLIRVQEHINQSRDFSVSHETLDSSQDSAPSIVAPAVVADHHRRLPEHRPPPPIYGHHHHHPPSADRISFDSGLPSSSNGGNSDWSSGASSRQPIGYEPALVGQASSIYEPVYRPSFYKPPQQQHTYQSHYNNSKGLLTSEVLRAYDSVDDYDQRTPATVPMINDQSLLV</sequence>
<feature type="region of interest" description="Disordered" evidence="8">
    <location>
        <begin position="192"/>
        <end position="218"/>
    </location>
</feature>
<dbReference type="WBParaSite" id="PSAMB.scaffold2260size24268.g17106.t1">
    <property type="protein sequence ID" value="PSAMB.scaffold2260size24268.g17106.t1"/>
    <property type="gene ID" value="PSAMB.scaffold2260size24268.g17106"/>
</dbReference>
<dbReference type="InterPro" id="IPR008516">
    <property type="entry name" value="Na/K-Atpase_Interacting"/>
</dbReference>